<evidence type="ECO:0000256" key="7">
    <source>
        <dbReference type="SAM" id="MobiDB-lite"/>
    </source>
</evidence>
<reference evidence="10" key="1">
    <citation type="journal article" date="2019" name="Int. J. Syst. Evol. Microbiol.">
        <title>The Global Catalogue of Microorganisms (GCM) 10K type strain sequencing project: providing services to taxonomists for standard genome sequencing and annotation.</title>
        <authorList>
            <consortium name="The Broad Institute Genomics Platform"/>
            <consortium name="The Broad Institute Genome Sequencing Center for Infectious Disease"/>
            <person name="Wu L."/>
            <person name="Ma J."/>
        </authorList>
    </citation>
    <scope>NUCLEOTIDE SEQUENCE [LARGE SCALE GENOMIC DNA]</scope>
    <source>
        <strain evidence="10">JCM 17666</strain>
    </source>
</reference>
<feature type="domain" description="Rod shape-determining protein MreC beta-barrel core" evidence="8">
    <location>
        <begin position="128"/>
        <end position="275"/>
    </location>
</feature>
<organism evidence="9 10">
    <name type="scientific">Pigmentiphaga soli</name>
    <dbReference type="NCBI Taxonomy" id="1007095"/>
    <lineage>
        <taxon>Bacteria</taxon>
        <taxon>Pseudomonadati</taxon>
        <taxon>Pseudomonadota</taxon>
        <taxon>Betaproteobacteria</taxon>
        <taxon>Burkholderiales</taxon>
        <taxon>Alcaligenaceae</taxon>
        <taxon>Pigmentiphaga</taxon>
    </lineage>
</organism>
<dbReference type="Pfam" id="PF04085">
    <property type="entry name" value="MreC"/>
    <property type="match status" value="1"/>
</dbReference>
<dbReference type="InterPro" id="IPR042177">
    <property type="entry name" value="Cell/Rod_1"/>
</dbReference>
<keyword evidence="3 5" id="KW-0133">Cell shape</keyword>
<evidence type="ECO:0000256" key="4">
    <source>
        <dbReference type="ARBA" id="ARBA00032089"/>
    </source>
</evidence>
<dbReference type="NCBIfam" id="TIGR00219">
    <property type="entry name" value="mreC"/>
    <property type="match status" value="1"/>
</dbReference>
<evidence type="ECO:0000256" key="5">
    <source>
        <dbReference type="PIRNR" id="PIRNR038471"/>
    </source>
</evidence>
<dbReference type="PANTHER" id="PTHR34138">
    <property type="entry name" value="CELL SHAPE-DETERMINING PROTEIN MREC"/>
    <property type="match status" value="1"/>
</dbReference>
<dbReference type="Gene3D" id="2.40.10.340">
    <property type="entry name" value="Rod shape-determining protein MreC, domain 1"/>
    <property type="match status" value="1"/>
</dbReference>
<dbReference type="PIRSF" id="PIRSF038471">
    <property type="entry name" value="MreC"/>
    <property type="match status" value="1"/>
</dbReference>
<dbReference type="InterPro" id="IPR042175">
    <property type="entry name" value="Cell/Rod_MreC_2"/>
</dbReference>
<dbReference type="PANTHER" id="PTHR34138:SF1">
    <property type="entry name" value="CELL SHAPE-DETERMINING PROTEIN MREC"/>
    <property type="match status" value="1"/>
</dbReference>
<dbReference type="Gene3D" id="2.40.10.350">
    <property type="entry name" value="Rod shape-determining protein MreC, domain 2"/>
    <property type="match status" value="1"/>
</dbReference>
<dbReference type="InterPro" id="IPR007221">
    <property type="entry name" value="MreC"/>
</dbReference>
<gene>
    <name evidence="9" type="primary">mreC</name>
    <name evidence="9" type="ORF">GCM10023144_37160</name>
</gene>
<dbReference type="RefSeq" id="WP_345251376.1">
    <property type="nucleotide sequence ID" value="NZ_BAABFO010000021.1"/>
</dbReference>
<protein>
    <recommendedName>
        <fullName evidence="2 5">Cell shape-determining protein MreC</fullName>
    </recommendedName>
    <alternativeName>
        <fullName evidence="4 5">Cell shape protein MreC</fullName>
    </alternativeName>
</protein>
<dbReference type="EMBL" id="BAABFO010000021">
    <property type="protein sequence ID" value="GAA4339202.1"/>
    <property type="molecule type" value="Genomic_DNA"/>
</dbReference>
<comment type="function">
    <text evidence="5">Involved in formation and maintenance of cell shape.</text>
</comment>
<sequence length="305" mass="32803">MQPYSPPAFFKQGPPPGVRLAFFALLSVALLVADSRFRALDTVREVVAVGLYPFQRAMLLPRDGIRYIAEFIEVNSASQQEAELLNRQRIEMAQATTQAAQLAAENAQLRRLLGASERQPVPAVLVQVLFESRDEFSRRLVIDKGTRGGVAAGMPVIDDGGVVGQVVRTTPVSAEVALLNDRSLSIPVQVLRNGLRGITYGGEISGRLGLRFMAADADIQVGDKLVTSGLDGIYPEGLPVAEVEHVERDAAAGFARILCKPVAGLDRYRHFLVLQSFKPELGPKEGVQSPAAPAPEAPASSDDLP</sequence>
<feature type="region of interest" description="Disordered" evidence="7">
    <location>
        <begin position="283"/>
        <end position="305"/>
    </location>
</feature>
<evidence type="ECO:0000313" key="10">
    <source>
        <dbReference type="Proteomes" id="UP001501671"/>
    </source>
</evidence>
<dbReference type="InterPro" id="IPR055342">
    <property type="entry name" value="MreC_beta-barrel_core"/>
</dbReference>
<evidence type="ECO:0000259" key="8">
    <source>
        <dbReference type="Pfam" id="PF04085"/>
    </source>
</evidence>
<feature type="coiled-coil region" evidence="6">
    <location>
        <begin position="85"/>
        <end position="119"/>
    </location>
</feature>
<dbReference type="Proteomes" id="UP001501671">
    <property type="component" value="Unassembled WGS sequence"/>
</dbReference>
<evidence type="ECO:0000256" key="6">
    <source>
        <dbReference type="SAM" id="Coils"/>
    </source>
</evidence>
<evidence type="ECO:0000313" key="9">
    <source>
        <dbReference type="EMBL" id="GAA4339202.1"/>
    </source>
</evidence>
<keyword evidence="6" id="KW-0175">Coiled coil</keyword>
<comment type="similarity">
    <text evidence="1 5">Belongs to the MreC family.</text>
</comment>
<name>A0ABP8HH96_9BURK</name>
<comment type="caution">
    <text evidence="9">The sequence shown here is derived from an EMBL/GenBank/DDBJ whole genome shotgun (WGS) entry which is preliminary data.</text>
</comment>
<keyword evidence="10" id="KW-1185">Reference proteome</keyword>
<evidence type="ECO:0000256" key="3">
    <source>
        <dbReference type="ARBA" id="ARBA00022960"/>
    </source>
</evidence>
<evidence type="ECO:0000256" key="2">
    <source>
        <dbReference type="ARBA" id="ARBA00013855"/>
    </source>
</evidence>
<evidence type="ECO:0000256" key="1">
    <source>
        <dbReference type="ARBA" id="ARBA00009369"/>
    </source>
</evidence>
<proteinExistence type="inferred from homology"/>
<accession>A0ABP8HH96</accession>